<keyword evidence="4" id="KW-1185">Reference proteome</keyword>
<evidence type="ECO:0000256" key="1">
    <source>
        <dbReference type="SAM" id="SignalP"/>
    </source>
</evidence>
<dbReference type="PANTHER" id="PTHR30032:SF8">
    <property type="entry name" value="GERMINATION-SPECIFIC N-ACETYLMURAMOYL-L-ALANINE AMIDASE"/>
    <property type="match status" value="1"/>
</dbReference>
<keyword evidence="1" id="KW-0732">Signal</keyword>
<reference evidence="3" key="1">
    <citation type="submission" date="2015-06" db="EMBL/GenBank/DDBJ databases">
        <authorList>
            <person name="Liu B."/>
            <person name="Wang J."/>
            <person name="Zhu Y."/>
            <person name="Liu G."/>
            <person name="Chen Q."/>
            <person name="Zheng C."/>
            <person name="Che J."/>
            <person name="Ge C."/>
            <person name="Shi H."/>
            <person name="Pan Z."/>
            <person name="Liu X."/>
        </authorList>
    </citation>
    <scope>NUCLEOTIDE SEQUENCE [LARGE SCALE GENOMIC DNA]</scope>
    <source>
        <strain evidence="3">DSM 16346</strain>
    </source>
</reference>
<dbReference type="Pfam" id="PF04122">
    <property type="entry name" value="CW_binding_2"/>
    <property type="match status" value="3"/>
</dbReference>
<dbReference type="AlphaFoldDB" id="A0A0J6CY27"/>
<dbReference type="PATRIC" id="fig|157733.3.peg.785"/>
<dbReference type="STRING" id="157733.AB986_13655"/>
<sequence>MRKRYIISSFIFMLMLFQLPSFANAEKFLVIDPGHGGSFTGTSGYSGDKTGYYEKVGTLKIGLKLREELKGTDIKVFMTRDTDRDFANDSKEDLIERTKVANQYAKGNNDNSLFMSIHHNAYPFSTLVRGYETYYYSKAAAWDEEYPPDPIQVGYESESRRLATIVHPHVLKGTGLQDKDIHNDQAFYVIRNAQMPSVLVELGYMSNPNEESLLKSSRFQNDAAESLAKAAIEFFKVFEVKDEKGKVIKQFKSQDEAINYAKKLDNVTVFDKDKQKTIYDSITKRYEVFVKGTDTVKAFTELSDAIQYADDRTNAKVIDQETGTVKWSNYLYRPYQIQNDNGVSQGSYYELSQAVASAKVKDNMKIVKRSSGDILWTNISGVEITKSVDVSSLAGIDRFETAVKISKELYPDGFKASKEEKTVILTDGFGYADALSVGPLAAQLGNAPILLTRTSALDSFTEDEIKRLDADQVILIGGPNAISPSVETKVKKLGVAVERIGGENRYETNLMINKKLDNDVEGVFVANGYSYADALASAPIASSANWSILLSDKDGLSEQALAYLDGKQTKVLGGEAVMSPTIERQLSDLNGASSVERLAGEDRYETLAAIVSEFSNEMKSDQVLLSIGNDFPDALVSSSLSVQSGAPLILVNQDLKASVQDALWQYGLDNRVTSLLIIGGRVEDRAQDQVLNRLY</sequence>
<dbReference type="PANTHER" id="PTHR30032">
    <property type="entry name" value="N-ACETYLMURAMOYL-L-ALANINE AMIDASE-RELATED"/>
    <property type="match status" value="1"/>
</dbReference>
<dbReference type="SUPFAM" id="SSF53187">
    <property type="entry name" value="Zn-dependent exopeptidases"/>
    <property type="match status" value="1"/>
</dbReference>
<feature type="signal peptide" evidence="1">
    <location>
        <begin position="1"/>
        <end position="23"/>
    </location>
</feature>
<feature type="chain" id="PRO_5039251835" description="MurNAc-LAA domain-containing protein" evidence="1">
    <location>
        <begin position="24"/>
        <end position="695"/>
    </location>
</feature>
<protein>
    <recommendedName>
        <fullName evidence="2">MurNAc-LAA domain-containing protein</fullName>
    </recommendedName>
</protein>
<comment type="caution">
    <text evidence="3">The sequence shown here is derived from an EMBL/GenBank/DDBJ whole genome shotgun (WGS) entry which is preliminary data.</text>
</comment>
<evidence type="ECO:0000259" key="2">
    <source>
        <dbReference type="SMART" id="SM00646"/>
    </source>
</evidence>
<evidence type="ECO:0000313" key="4">
    <source>
        <dbReference type="Proteomes" id="UP000035996"/>
    </source>
</evidence>
<gene>
    <name evidence="3" type="ORF">AB986_13655</name>
</gene>
<dbReference type="Gene3D" id="3.40.630.40">
    <property type="entry name" value="Zn-dependent exopeptidases"/>
    <property type="match status" value="1"/>
</dbReference>
<evidence type="ECO:0000313" key="3">
    <source>
        <dbReference type="EMBL" id="KMM36949.1"/>
    </source>
</evidence>
<dbReference type="InterPro" id="IPR002508">
    <property type="entry name" value="MurNAc-LAA_cat"/>
</dbReference>
<dbReference type="Gene3D" id="3.40.50.12090">
    <property type="match status" value="2"/>
</dbReference>
<feature type="domain" description="MurNAc-LAA" evidence="2">
    <location>
        <begin position="102"/>
        <end position="232"/>
    </location>
</feature>
<dbReference type="OrthoDB" id="9763643at2"/>
<dbReference type="InterPro" id="IPR007253">
    <property type="entry name" value="Cell_wall-bd_2"/>
</dbReference>
<dbReference type="SMART" id="SM00646">
    <property type="entry name" value="Ami_3"/>
    <property type="match status" value="1"/>
</dbReference>
<proteinExistence type="predicted"/>
<organism evidence="3 4">
    <name type="scientific">Guptibacillus hwajinpoensis</name>
    <dbReference type="NCBI Taxonomy" id="208199"/>
    <lineage>
        <taxon>Bacteria</taxon>
        <taxon>Bacillati</taxon>
        <taxon>Bacillota</taxon>
        <taxon>Bacilli</taxon>
        <taxon>Bacillales</taxon>
        <taxon>Guptibacillaceae</taxon>
        <taxon>Guptibacillus</taxon>
    </lineage>
</organism>
<dbReference type="Pfam" id="PF01520">
    <property type="entry name" value="Amidase_3"/>
    <property type="match status" value="1"/>
</dbReference>
<dbReference type="RefSeq" id="WP_048311665.1">
    <property type="nucleotide sequence ID" value="NZ_CP119526.1"/>
</dbReference>
<dbReference type="GO" id="GO:0008745">
    <property type="term" value="F:N-acetylmuramoyl-L-alanine amidase activity"/>
    <property type="evidence" value="ECO:0007669"/>
    <property type="project" value="InterPro"/>
</dbReference>
<dbReference type="InterPro" id="IPR051922">
    <property type="entry name" value="Bact_Sporulation_Assoc"/>
</dbReference>
<dbReference type="EMBL" id="LELK01000004">
    <property type="protein sequence ID" value="KMM36949.1"/>
    <property type="molecule type" value="Genomic_DNA"/>
</dbReference>
<dbReference type="GO" id="GO:0009253">
    <property type="term" value="P:peptidoglycan catabolic process"/>
    <property type="evidence" value="ECO:0007669"/>
    <property type="project" value="InterPro"/>
</dbReference>
<dbReference type="CDD" id="cd02696">
    <property type="entry name" value="MurNAc-LAA"/>
    <property type="match status" value="1"/>
</dbReference>
<name>A0A0J6CY27_9BACL</name>
<accession>A0A0J6CY27</accession>
<dbReference type="Proteomes" id="UP000035996">
    <property type="component" value="Unassembled WGS sequence"/>
</dbReference>